<evidence type="ECO:0000313" key="1">
    <source>
        <dbReference type="EMBL" id="KAH7917664.1"/>
    </source>
</evidence>
<reference evidence="1" key="1">
    <citation type="journal article" date="2021" name="New Phytol.">
        <title>Evolutionary innovations through gain and loss of genes in the ectomycorrhizal Boletales.</title>
        <authorList>
            <person name="Wu G."/>
            <person name="Miyauchi S."/>
            <person name="Morin E."/>
            <person name="Kuo A."/>
            <person name="Drula E."/>
            <person name="Varga T."/>
            <person name="Kohler A."/>
            <person name="Feng B."/>
            <person name="Cao Y."/>
            <person name="Lipzen A."/>
            <person name="Daum C."/>
            <person name="Hundley H."/>
            <person name="Pangilinan J."/>
            <person name="Johnson J."/>
            <person name="Barry K."/>
            <person name="LaButti K."/>
            <person name="Ng V."/>
            <person name="Ahrendt S."/>
            <person name="Min B."/>
            <person name="Choi I.G."/>
            <person name="Park H."/>
            <person name="Plett J.M."/>
            <person name="Magnuson J."/>
            <person name="Spatafora J.W."/>
            <person name="Nagy L.G."/>
            <person name="Henrissat B."/>
            <person name="Grigoriev I.V."/>
            <person name="Yang Z.L."/>
            <person name="Xu J."/>
            <person name="Martin F.M."/>
        </authorList>
    </citation>
    <scope>NUCLEOTIDE SEQUENCE</scope>
    <source>
        <strain evidence="1">KUC20120723A-06</strain>
    </source>
</reference>
<comment type="caution">
    <text evidence="1">The sequence shown here is derived from an EMBL/GenBank/DDBJ whole genome shotgun (WGS) entry which is preliminary data.</text>
</comment>
<dbReference type="Proteomes" id="UP000790709">
    <property type="component" value="Unassembled WGS sequence"/>
</dbReference>
<name>A0ACB8AWV0_9AGAM</name>
<organism evidence="1 2">
    <name type="scientific">Leucogyrophana mollusca</name>
    <dbReference type="NCBI Taxonomy" id="85980"/>
    <lineage>
        <taxon>Eukaryota</taxon>
        <taxon>Fungi</taxon>
        <taxon>Dikarya</taxon>
        <taxon>Basidiomycota</taxon>
        <taxon>Agaricomycotina</taxon>
        <taxon>Agaricomycetes</taxon>
        <taxon>Agaricomycetidae</taxon>
        <taxon>Boletales</taxon>
        <taxon>Boletales incertae sedis</taxon>
        <taxon>Leucogyrophana</taxon>
    </lineage>
</organism>
<evidence type="ECO:0000313" key="2">
    <source>
        <dbReference type="Proteomes" id="UP000790709"/>
    </source>
</evidence>
<sequence length="699" mass="73867">MQVDNPIPFSFDPSAFNTSTFDDFFNLEPSNPSNATSSSSSSPRSPLSFATMPLTPPTLNMPPPITAADDAFFNLFLQDEYATISKLEPPITTATPYDFLSGGGAMSSPESSTSAASPHAQPMFAIDPQLVGTPATSKALSDFDEEEEHEDDQDDDDLEPETEPDLPVPTKRSRKGTVHSGGVKKSTHAATDKEKENSAKSQALRILEPEDWRPSPEEYKKMSSKEKRQLRNKISARNFRVRRKEYITTLEGDIAERDHLISAIRTELGSSKSENVALREEIDALKRCLLQGRGVALPDPAPLPEVSAAITSTVSSTPTSTTTSNSPPAATKAPSYNPHKDLPTSPRLGSRTPFWGGLGSGVTPVHTTLVPPLAVPSVVLAGKASVLGGGSVSSTISSVLGTNSVLANQGEREKQGLQENINPGLLGQKAMVERKGGIPALNPSESNANSPALGGFNINGTQSFNNASGGFDSFAEINPFTLKTLDAYRMQLWGKMAAQQQWQAQLQQQQSQAQSQQQWQGFVQQQQQGGLAGGLRPHYFAPKLGKGATAPASSHSSSASSGKDITAPMPTKEHAYAAALASQTLLGKLGSAFWEAFSGSSGSSSTSVGNGKGKWDSEKVRKVLEGTAVVRVVDVDPVPTAVSATVDVKPIVGAAAKPTVVPDAKPTSRANPSACGMSIAGDACALLEESMRSLTLAKK</sequence>
<dbReference type="EMBL" id="MU266974">
    <property type="protein sequence ID" value="KAH7917664.1"/>
    <property type="molecule type" value="Genomic_DNA"/>
</dbReference>
<keyword evidence="2" id="KW-1185">Reference proteome</keyword>
<gene>
    <name evidence="1" type="ORF">BV22DRAFT_1135221</name>
</gene>
<proteinExistence type="predicted"/>
<accession>A0ACB8AWV0</accession>
<protein>
    <submittedName>
        <fullName evidence="1">Uncharacterized protein</fullName>
    </submittedName>
</protein>